<evidence type="ECO:0000313" key="1">
    <source>
        <dbReference type="EMBL" id="GFN93662.1"/>
    </source>
</evidence>
<protein>
    <submittedName>
        <fullName evidence="1">Uncharacterized protein</fullName>
    </submittedName>
</protein>
<accession>A0AAV3ZFV9</accession>
<dbReference type="AlphaFoldDB" id="A0AAV3ZFV9"/>
<sequence>MNKTVHRDNALVHYLENDLGHQWPKISAFRFVARRILSWPALLEKDPQSKAGEANDRGPIKDAKTAPLMQHLMSDKRRLALREKNI</sequence>
<keyword evidence="2" id="KW-1185">Reference proteome</keyword>
<comment type="caution">
    <text evidence="1">The sequence shown here is derived from an EMBL/GenBank/DDBJ whole genome shotgun (WGS) entry which is preliminary data.</text>
</comment>
<name>A0AAV3ZFV9_9GAST</name>
<organism evidence="1 2">
    <name type="scientific">Plakobranchus ocellatus</name>
    <dbReference type="NCBI Taxonomy" id="259542"/>
    <lineage>
        <taxon>Eukaryota</taxon>
        <taxon>Metazoa</taxon>
        <taxon>Spiralia</taxon>
        <taxon>Lophotrochozoa</taxon>
        <taxon>Mollusca</taxon>
        <taxon>Gastropoda</taxon>
        <taxon>Heterobranchia</taxon>
        <taxon>Euthyneura</taxon>
        <taxon>Panpulmonata</taxon>
        <taxon>Sacoglossa</taxon>
        <taxon>Placobranchoidea</taxon>
        <taxon>Plakobranchidae</taxon>
        <taxon>Plakobranchus</taxon>
    </lineage>
</organism>
<reference evidence="1 2" key="1">
    <citation type="journal article" date="2021" name="Elife">
        <title>Chloroplast acquisition without the gene transfer in kleptoplastic sea slugs, Plakobranchus ocellatus.</title>
        <authorList>
            <person name="Maeda T."/>
            <person name="Takahashi S."/>
            <person name="Yoshida T."/>
            <person name="Shimamura S."/>
            <person name="Takaki Y."/>
            <person name="Nagai Y."/>
            <person name="Toyoda A."/>
            <person name="Suzuki Y."/>
            <person name="Arimoto A."/>
            <person name="Ishii H."/>
            <person name="Satoh N."/>
            <person name="Nishiyama T."/>
            <person name="Hasebe M."/>
            <person name="Maruyama T."/>
            <person name="Minagawa J."/>
            <person name="Obokata J."/>
            <person name="Shigenobu S."/>
        </authorList>
    </citation>
    <scope>NUCLEOTIDE SEQUENCE [LARGE SCALE GENOMIC DNA]</scope>
</reference>
<gene>
    <name evidence="1" type="ORF">PoB_002016800</name>
</gene>
<dbReference type="Proteomes" id="UP000735302">
    <property type="component" value="Unassembled WGS sequence"/>
</dbReference>
<evidence type="ECO:0000313" key="2">
    <source>
        <dbReference type="Proteomes" id="UP000735302"/>
    </source>
</evidence>
<proteinExistence type="predicted"/>
<dbReference type="EMBL" id="BLXT01002363">
    <property type="protein sequence ID" value="GFN93662.1"/>
    <property type="molecule type" value="Genomic_DNA"/>
</dbReference>